<evidence type="ECO:0008006" key="4">
    <source>
        <dbReference type="Google" id="ProtNLM"/>
    </source>
</evidence>
<sequence length="117" mass="13436">MSKAGCEIKVDLSGIERRFSAAQLEAKQAAFAKRIAFEMRDYVPVDEGTLRDSEPLASDYENGRIEWQAPYAQRVHDLPQSSIRKAKNPNARSHWPEEAKKERLGAWQQFAEKLMEE</sequence>
<comment type="caution">
    <text evidence="2">The sequence shown here is derived from an EMBL/GenBank/DDBJ whole genome shotgun (WGS) entry which is preliminary data.</text>
</comment>
<evidence type="ECO:0000313" key="3">
    <source>
        <dbReference type="Proteomes" id="UP000469380"/>
    </source>
</evidence>
<evidence type="ECO:0000313" key="2">
    <source>
        <dbReference type="EMBL" id="MZJ39545.1"/>
    </source>
</evidence>
<feature type="region of interest" description="Disordered" evidence="1">
    <location>
        <begin position="78"/>
        <end position="102"/>
    </location>
</feature>
<reference evidence="2 3" key="1">
    <citation type="journal article" date="2019" name="Nat. Med.">
        <title>A library of human gut bacterial isolates paired with longitudinal multiomics data enables mechanistic microbiome research.</title>
        <authorList>
            <person name="Poyet M."/>
            <person name="Groussin M."/>
            <person name="Gibbons S.M."/>
            <person name="Avila-Pacheco J."/>
            <person name="Jiang X."/>
            <person name="Kearney S.M."/>
            <person name="Perrotta A.R."/>
            <person name="Berdy B."/>
            <person name="Zhao S."/>
            <person name="Lieberman T.D."/>
            <person name="Swanson P.K."/>
            <person name="Smith M."/>
            <person name="Roesemann S."/>
            <person name="Alexander J.E."/>
            <person name="Rich S.A."/>
            <person name="Livny J."/>
            <person name="Vlamakis H."/>
            <person name="Clish C."/>
            <person name="Bullock K."/>
            <person name="Deik A."/>
            <person name="Scott J."/>
            <person name="Pierce K.A."/>
            <person name="Xavier R.J."/>
            <person name="Alm E.J."/>
        </authorList>
    </citation>
    <scope>NUCLEOTIDE SEQUENCE [LARGE SCALE GENOMIC DNA]</scope>
    <source>
        <strain evidence="2 3">BIOML-A20</strain>
    </source>
</reference>
<accession>A0A6N9JKK8</accession>
<name>A0A6N9JKK8_9ACTN</name>
<gene>
    <name evidence="2" type="ORF">GT464_06230</name>
</gene>
<protein>
    <recommendedName>
        <fullName evidence="4">Minor capsid protein</fullName>
    </recommendedName>
</protein>
<dbReference type="RefSeq" id="WP_161160497.1">
    <property type="nucleotide sequence ID" value="NZ_WWSR01000009.1"/>
</dbReference>
<dbReference type="InterPro" id="IPR021080">
    <property type="entry name" value="Minor_capsid_protein"/>
</dbReference>
<dbReference type="AlphaFoldDB" id="A0A6N9JKK8"/>
<proteinExistence type="predicted"/>
<dbReference type="EMBL" id="WWSR01000009">
    <property type="protein sequence ID" value="MZJ39545.1"/>
    <property type="molecule type" value="Genomic_DNA"/>
</dbReference>
<dbReference type="Pfam" id="PF11114">
    <property type="entry name" value="Minor_capsid_2"/>
    <property type="match status" value="1"/>
</dbReference>
<dbReference type="Proteomes" id="UP000469380">
    <property type="component" value="Unassembled WGS sequence"/>
</dbReference>
<evidence type="ECO:0000256" key="1">
    <source>
        <dbReference type="SAM" id="MobiDB-lite"/>
    </source>
</evidence>
<organism evidence="2 3">
    <name type="scientific">Collinsella aerofaciens</name>
    <dbReference type="NCBI Taxonomy" id="74426"/>
    <lineage>
        <taxon>Bacteria</taxon>
        <taxon>Bacillati</taxon>
        <taxon>Actinomycetota</taxon>
        <taxon>Coriobacteriia</taxon>
        <taxon>Coriobacteriales</taxon>
        <taxon>Coriobacteriaceae</taxon>
        <taxon>Collinsella</taxon>
    </lineage>
</organism>